<name>A0AAX3X0G3_9BACI</name>
<proteinExistence type="predicted"/>
<dbReference type="EMBL" id="CP126101">
    <property type="protein sequence ID" value="WHY53102.1"/>
    <property type="molecule type" value="Genomic_DNA"/>
</dbReference>
<accession>A0AAX3X0G3</accession>
<evidence type="ECO:0000313" key="2">
    <source>
        <dbReference type="Proteomes" id="UP001178322"/>
    </source>
</evidence>
<sequence>MTYKGNQIDYGNLNDNLKTKIDKAEGAESQLQTLTSKVENSWQKGVYNDTDITNIGQTSVSRVFHIYDWKAPASNIEMVSIVIPATTFGGTVKVSVTGSYMSSDGSGAFEYETSYLKTDNTVHTYNRTIYKADSGIATQYYFPDFNRNEHVFTIPIVRKPQALNILSVKVELLCIYEPFDMLKNATIVYEDLGTSWTGYPWTPQASQIPTYDAIYRWDRKSDSIAVDKSTDGGYPDPNTFLDTTFITNHANAISEGQPNAFWYIEQVFYGDNKVTNARSQFARSYNNINNPDMKVRHYHPNEGWSKWSPSIQQLFTSVSNGKAQVASAITGKGVQTASDATFATMANNINAIQTIGGAKGNGTSYMSDSSTIFSVSGLSFEPRVINIYSSNGGARIIYNPMVSHIADTFAFDTNNYRWHNYGGTNVQLLPNGFIATATAPNLLGSYYWEAFK</sequence>
<evidence type="ECO:0000313" key="1">
    <source>
        <dbReference type="EMBL" id="WHY53102.1"/>
    </source>
</evidence>
<dbReference type="RefSeq" id="WP_283871477.1">
    <property type="nucleotide sequence ID" value="NZ_CP126101.1"/>
</dbReference>
<organism evidence="1 2">
    <name type="scientific">Lysinibacillus pakistanensis</name>
    <dbReference type="NCBI Taxonomy" id="759811"/>
    <lineage>
        <taxon>Bacteria</taxon>
        <taxon>Bacillati</taxon>
        <taxon>Bacillota</taxon>
        <taxon>Bacilli</taxon>
        <taxon>Bacillales</taxon>
        <taxon>Bacillaceae</taxon>
        <taxon>Lysinibacillus</taxon>
    </lineage>
</organism>
<gene>
    <name evidence="1" type="ORF">QNH24_07625</name>
</gene>
<dbReference type="Proteomes" id="UP001178322">
    <property type="component" value="Chromosome"/>
</dbReference>
<dbReference type="AlphaFoldDB" id="A0AAX3X0G3"/>
<protein>
    <submittedName>
        <fullName evidence="1">Uncharacterized protein</fullName>
    </submittedName>
</protein>
<reference evidence="1" key="1">
    <citation type="submission" date="2023-05" db="EMBL/GenBank/DDBJ databases">
        <title>Comparative genomics of Bacillaceae isolates and their secondary metabolite potential.</title>
        <authorList>
            <person name="Song L."/>
            <person name="Nielsen L.J."/>
            <person name="Mohite O."/>
            <person name="Xu X."/>
            <person name="Weber T."/>
            <person name="Kovacs A.T."/>
        </authorList>
    </citation>
    <scope>NUCLEOTIDE SEQUENCE</scope>
    <source>
        <strain evidence="1">LY1</strain>
    </source>
</reference>